<reference evidence="2" key="1">
    <citation type="journal article" date="2019" name="Int. J. Syst. Evol. Microbiol.">
        <title>The Global Catalogue of Microorganisms (GCM) 10K type strain sequencing project: providing services to taxonomists for standard genome sequencing and annotation.</title>
        <authorList>
            <consortium name="The Broad Institute Genomics Platform"/>
            <consortium name="The Broad Institute Genome Sequencing Center for Infectious Disease"/>
            <person name="Wu L."/>
            <person name="Ma J."/>
        </authorList>
    </citation>
    <scope>NUCLEOTIDE SEQUENCE [LARGE SCALE GENOMIC DNA]</scope>
    <source>
        <strain evidence="2">KCTC 13193</strain>
    </source>
</reference>
<evidence type="ECO:0000313" key="2">
    <source>
        <dbReference type="Proteomes" id="UP001595387"/>
    </source>
</evidence>
<dbReference type="Proteomes" id="UP001595387">
    <property type="component" value="Unassembled WGS sequence"/>
</dbReference>
<sequence length="104" mass="11852">MELRTVIVILLLAVFFMGGMVYGMERSSYSEPVQKQEEFNYVAEGEVIEENQPDKYVHTPGREALSMEEPEHFTHRAASVLEVAVRGFYEAIVAIMYGISELFV</sequence>
<proteinExistence type="predicted"/>
<name>A0ABV7A5P7_9BACI</name>
<gene>
    <name evidence="1" type="ORF">ACFODW_08640</name>
</gene>
<evidence type="ECO:0008006" key="3">
    <source>
        <dbReference type="Google" id="ProtNLM"/>
    </source>
</evidence>
<dbReference type="RefSeq" id="WP_390305355.1">
    <property type="nucleotide sequence ID" value="NZ_JBHRRZ010000015.1"/>
</dbReference>
<accession>A0ABV7A5P7</accession>
<dbReference type="EMBL" id="JBHRRZ010000015">
    <property type="protein sequence ID" value="MFC2948406.1"/>
    <property type="molecule type" value="Genomic_DNA"/>
</dbReference>
<comment type="caution">
    <text evidence="1">The sequence shown here is derived from an EMBL/GenBank/DDBJ whole genome shotgun (WGS) entry which is preliminary data.</text>
</comment>
<organism evidence="1 2">
    <name type="scientific">Virgibacillus sediminis</name>
    <dbReference type="NCBI Taxonomy" id="202260"/>
    <lineage>
        <taxon>Bacteria</taxon>
        <taxon>Bacillati</taxon>
        <taxon>Bacillota</taxon>
        <taxon>Bacilli</taxon>
        <taxon>Bacillales</taxon>
        <taxon>Bacillaceae</taxon>
        <taxon>Virgibacillus</taxon>
    </lineage>
</organism>
<keyword evidence="2" id="KW-1185">Reference proteome</keyword>
<protein>
    <recommendedName>
        <fullName evidence="3">DUF3679 domain-containing protein</fullName>
    </recommendedName>
</protein>
<evidence type="ECO:0000313" key="1">
    <source>
        <dbReference type="EMBL" id="MFC2948406.1"/>
    </source>
</evidence>